<dbReference type="RefSeq" id="WP_154756297.1">
    <property type="nucleotide sequence ID" value="NZ_WMBA01000009.1"/>
</dbReference>
<keyword evidence="2" id="KW-1185">Reference proteome</keyword>
<evidence type="ECO:0000313" key="2">
    <source>
        <dbReference type="Proteomes" id="UP000440096"/>
    </source>
</evidence>
<evidence type="ECO:0000313" key="1">
    <source>
        <dbReference type="EMBL" id="MTD54072.1"/>
    </source>
</evidence>
<accession>A0A6N7YPZ5</accession>
<organism evidence="1 2">
    <name type="scientific">Amycolatopsis pithecellobii</name>
    <dbReference type="NCBI Taxonomy" id="664692"/>
    <lineage>
        <taxon>Bacteria</taxon>
        <taxon>Bacillati</taxon>
        <taxon>Actinomycetota</taxon>
        <taxon>Actinomycetes</taxon>
        <taxon>Pseudonocardiales</taxon>
        <taxon>Pseudonocardiaceae</taxon>
        <taxon>Amycolatopsis</taxon>
    </lineage>
</organism>
<dbReference type="AlphaFoldDB" id="A0A6N7YPZ5"/>
<protein>
    <submittedName>
        <fullName evidence="1">Uncharacterized protein</fullName>
    </submittedName>
</protein>
<sequence length="127" mass="14391">MSPSDKEGWTVIDLPKHMYRLGKVLEKEHHTLAERQDDGHEAIDQFARLGDYLLETGVNVLSEVPELDTRNLEDAALAVRSVLADRLREPPSRAYEIRRKARTWRLGGITVSVFAERRVPAVSEGQS</sequence>
<name>A0A6N7YPZ5_9PSEU</name>
<proteinExistence type="predicted"/>
<dbReference type="Proteomes" id="UP000440096">
    <property type="component" value="Unassembled WGS sequence"/>
</dbReference>
<reference evidence="1 2" key="1">
    <citation type="submission" date="2019-11" db="EMBL/GenBank/DDBJ databases">
        <title>Draft genome of Amycolatopsis RM579.</title>
        <authorList>
            <person name="Duangmal K."/>
            <person name="Mingma R."/>
        </authorList>
    </citation>
    <scope>NUCLEOTIDE SEQUENCE [LARGE SCALE GENOMIC DNA]</scope>
    <source>
        <strain evidence="1 2">RM579</strain>
    </source>
</reference>
<comment type="caution">
    <text evidence="1">The sequence shown here is derived from an EMBL/GenBank/DDBJ whole genome shotgun (WGS) entry which is preliminary data.</text>
</comment>
<dbReference type="EMBL" id="WMBA01000009">
    <property type="protein sequence ID" value="MTD54072.1"/>
    <property type="molecule type" value="Genomic_DNA"/>
</dbReference>
<gene>
    <name evidence="1" type="ORF">GKO32_08795</name>
</gene>